<evidence type="ECO:0000256" key="1">
    <source>
        <dbReference type="ARBA" id="ARBA00004141"/>
    </source>
</evidence>
<feature type="domain" description="DUF7309" evidence="7">
    <location>
        <begin position="599"/>
        <end position="735"/>
    </location>
</feature>
<proteinExistence type="predicted"/>
<evidence type="ECO:0000256" key="3">
    <source>
        <dbReference type="ARBA" id="ARBA00022989"/>
    </source>
</evidence>
<dbReference type="Pfam" id="PF04184">
    <property type="entry name" value="ST7"/>
    <property type="match status" value="1"/>
</dbReference>
<reference evidence="8 9" key="1">
    <citation type="submission" date="2019-02" db="EMBL/GenBank/DDBJ databases">
        <title>Deep-cultivation of Planctomycetes and their phenomic and genomic characterization uncovers novel biology.</title>
        <authorList>
            <person name="Wiegand S."/>
            <person name="Jogler M."/>
            <person name="Boedeker C."/>
            <person name="Pinto D."/>
            <person name="Vollmers J."/>
            <person name="Rivas-Marin E."/>
            <person name="Kohn T."/>
            <person name="Peeters S.H."/>
            <person name="Heuer A."/>
            <person name="Rast P."/>
            <person name="Oberbeckmann S."/>
            <person name="Bunk B."/>
            <person name="Jeske O."/>
            <person name="Meyerdierks A."/>
            <person name="Storesund J.E."/>
            <person name="Kallscheuer N."/>
            <person name="Luecker S."/>
            <person name="Lage O.M."/>
            <person name="Pohl T."/>
            <person name="Merkel B.J."/>
            <person name="Hornburger P."/>
            <person name="Mueller R.-W."/>
            <person name="Bruemmer F."/>
            <person name="Labrenz M."/>
            <person name="Spormann A.M."/>
            <person name="Op den Camp H."/>
            <person name="Overmann J."/>
            <person name="Amann R."/>
            <person name="Jetten M.S.M."/>
            <person name="Mascher T."/>
            <person name="Medema M.H."/>
            <person name="Devos D.P."/>
            <person name="Kaster A.-K."/>
            <person name="Ovreas L."/>
            <person name="Rohde M."/>
            <person name="Galperin M.Y."/>
            <person name="Jogler C."/>
        </authorList>
    </citation>
    <scope>NUCLEOTIDE SEQUENCE [LARGE SCALE GENOMIC DNA]</scope>
    <source>
        <strain evidence="8 9">Mal4</strain>
    </source>
</reference>
<dbReference type="KEGG" id="mri:Mal4_02850"/>
<dbReference type="InterPro" id="IPR055733">
    <property type="entry name" value="DUF7309"/>
</dbReference>
<keyword evidence="2" id="KW-0812">Transmembrane</keyword>
<dbReference type="AlphaFoldDB" id="A0A517Z0I9"/>
<evidence type="ECO:0000256" key="4">
    <source>
        <dbReference type="ARBA" id="ARBA00023136"/>
    </source>
</evidence>
<dbReference type="InterPro" id="IPR054216">
    <property type="entry name" value="DUF6930"/>
</dbReference>
<dbReference type="Proteomes" id="UP000320496">
    <property type="component" value="Chromosome"/>
</dbReference>
<name>A0A517Z0I9_9PLAN</name>
<evidence type="ECO:0000256" key="5">
    <source>
        <dbReference type="SAM" id="MobiDB-lite"/>
    </source>
</evidence>
<evidence type="ECO:0000256" key="2">
    <source>
        <dbReference type="ARBA" id="ARBA00022692"/>
    </source>
</evidence>
<dbReference type="GO" id="GO:0016020">
    <property type="term" value="C:membrane"/>
    <property type="evidence" value="ECO:0007669"/>
    <property type="project" value="UniProtKB-SubCell"/>
</dbReference>
<organism evidence="8 9">
    <name type="scientific">Maioricimonas rarisocia</name>
    <dbReference type="NCBI Taxonomy" id="2528026"/>
    <lineage>
        <taxon>Bacteria</taxon>
        <taxon>Pseudomonadati</taxon>
        <taxon>Planctomycetota</taxon>
        <taxon>Planctomycetia</taxon>
        <taxon>Planctomycetales</taxon>
        <taxon>Planctomycetaceae</taxon>
        <taxon>Maioricimonas</taxon>
    </lineage>
</organism>
<protein>
    <submittedName>
        <fullName evidence="8">ST7 protein</fullName>
    </submittedName>
</protein>
<sequence>MLVRSGYISRYRDFEFEQRVGHVASRKNRKSGKKPKRKAKLTGKQARLRRANQLVNRACDCEDPQEQIALAREAIELSDECSSAWVLLGDIAPTDEESLPLYERAVVAADKHLGTKAIAQLDAGERFIDDWDPWFCAHADLAHCLRSLGRLSEAIGRFERLLRIIPHEEVGVRNCLAATLLHEERDDDLSELLKQYAHDDSTYWRFTHVLTHFRRRGNTLHTDRLLNKACESNRFVLVYLSSLKELPREIPEFQPPGSEAEAIWYVKEFLRYWQQTPGAIDWIRSELQNRLLAESLLGDLRQNSGIYWQGLMPRVAELPVSKHPDWTIDLVRMPVEDEDGNRLWVVFITDPRPGVPLGMESFLERPSDPEVFEVLLKAMLEPVNGSPSRPAVLRMKRKGFFSAWQKRLGKVGIDCKLVKELPEIDRSLEIVQLDEDRRQLATQEDALSDDRLRELPLQENAVWRVAARQLPTWLNIEGEMVRPYVRLVVDLTEAKILQSDLSEGETLPDGWLKEGLAITMLSPGVGDPRRPAAIEFDPEAPTDGLEDWLGGLDVAFAKVEETEPIDYLLADLTGHLTGPGRPPSLVNTAGMTTELVATLCDAAWSFYVSRPWDRIPGDAILKIECDAWKSGPWYANVMGQLGMELGLALYEDPGLLQRLVAGQISDEEMARQMSSLTLSYSEKYDMAPDDVDAIETHGWPVADDQAWPNVVRINPGISRRAALPWEVELLIACLRAIPTTLTGTGVRTGWGEVETVGRTVRIQVSLEEG</sequence>
<keyword evidence="3" id="KW-1133">Transmembrane helix</keyword>
<accession>A0A517Z0I9</accession>
<dbReference type="Pfam" id="PF23988">
    <property type="entry name" value="DUF7309"/>
    <property type="match status" value="1"/>
</dbReference>
<keyword evidence="9" id="KW-1185">Reference proteome</keyword>
<evidence type="ECO:0000259" key="6">
    <source>
        <dbReference type="Pfam" id="PF22007"/>
    </source>
</evidence>
<evidence type="ECO:0000259" key="7">
    <source>
        <dbReference type="Pfam" id="PF23988"/>
    </source>
</evidence>
<keyword evidence="4" id="KW-0472">Membrane</keyword>
<evidence type="ECO:0000313" key="9">
    <source>
        <dbReference type="Proteomes" id="UP000320496"/>
    </source>
</evidence>
<evidence type="ECO:0000313" key="8">
    <source>
        <dbReference type="EMBL" id="QDU36002.1"/>
    </source>
</evidence>
<feature type="region of interest" description="Disordered" evidence="5">
    <location>
        <begin position="24"/>
        <end position="43"/>
    </location>
</feature>
<gene>
    <name evidence="8" type="ORF">Mal4_02850</name>
</gene>
<dbReference type="EMBL" id="CP036275">
    <property type="protein sequence ID" value="QDU36002.1"/>
    <property type="molecule type" value="Genomic_DNA"/>
</dbReference>
<dbReference type="InterPro" id="IPR011990">
    <property type="entry name" value="TPR-like_helical_dom_sf"/>
</dbReference>
<dbReference type="Gene3D" id="1.25.40.10">
    <property type="entry name" value="Tetratricopeptide repeat domain"/>
    <property type="match status" value="1"/>
</dbReference>
<feature type="domain" description="DUF6930" evidence="6">
    <location>
        <begin position="314"/>
        <end position="426"/>
    </location>
</feature>
<dbReference type="InterPro" id="IPR007311">
    <property type="entry name" value="ST7"/>
</dbReference>
<comment type="subcellular location">
    <subcellularLocation>
        <location evidence="1">Membrane</location>
        <topology evidence="1">Multi-pass membrane protein</topology>
    </subcellularLocation>
</comment>
<dbReference type="SUPFAM" id="SSF48452">
    <property type="entry name" value="TPR-like"/>
    <property type="match status" value="1"/>
</dbReference>
<dbReference type="Pfam" id="PF22007">
    <property type="entry name" value="DUF6930"/>
    <property type="match status" value="1"/>
</dbReference>
<dbReference type="OrthoDB" id="271057at2"/>